<proteinExistence type="predicted"/>
<dbReference type="EMBL" id="BBVC01000090">
    <property type="protein sequence ID" value="GAO98767.1"/>
    <property type="molecule type" value="Genomic_DNA"/>
</dbReference>
<evidence type="ECO:0000313" key="1">
    <source>
        <dbReference type="EMBL" id="GAO98767.1"/>
    </source>
</evidence>
<comment type="caution">
    <text evidence="1">The sequence shown here is derived from an EMBL/GenBank/DDBJ whole genome shotgun (WGS) entry which is preliminary data.</text>
</comment>
<evidence type="ECO:0000313" key="2">
    <source>
        <dbReference type="Proteomes" id="UP000036771"/>
    </source>
</evidence>
<sequence>MQKLFLTFFIFFSLFFTNGYSMEKTEDLDESQLFLNKMLPIMCMLQCKGKNKVDDEEHASEHRASLKLQIENELKEGRSIVGNDRIEKDKLIIQQPIWINLDSSGKYSLLLSQVKIRSLLELLN</sequence>
<reference evidence="1 2" key="1">
    <citation type="submission" date="2015-03" db="EMBL/GenBank/DDBJ databases">
        <title>Caedibacter varicaedens, whole genome shotgun sequence.</title>
        <authorList>
            <person name="Suzuki H."/>
            <person name="Dapper A.L."/>
            <person name="Gibson A.K."/>
            <person name="Jackson C."/>
            <person name="Lee H."/>
            <person name="Pejaver V.R."/>
            <person name="Doak T."/>
            <person name="Lynch M."/>
        </authorList>
    </citation>
    <scope>NUCLEOTIDE SEQUENCE [LARGE SCALE GENOMIC DNA]</scope>
</reference>
<name>A0A0K8ME59_9PROT</name>
<accession>A0A0K8ME59</accession>
<keyword evidence="2" id="KW-1185">Reference proteome</keyword>
<organism evidence="1 2">
    <name type="scientific">Caedimonas varicaedens</name>
    <dbReference type="NCBI Taxonomy" id="1629334"/>
    <lineage>
        <taxon>Bacteria</taxon>
        <taxon>Pseudomonadati</taxon>
        <taxon>Pseudomonadota</taxon>
        <taxon>Alphaproteobacteria</taxon>
        <taxon>Holosporales</taxon>
        <taxon>Caedimonadaceae</taxon>
        <taxon>Caedimonas</taxon>
    </lineage>
</organism>
<dbReference type="AlphaFoldDB" id="A0A0K8ME59"/>
<dbReference type="Proteomes" id="UP000036771">
    <property type="component" value="Unassembled WGS sequence"/>
</dbReference>
<protein>
    <submittedName>
        <fullName evidence="1">Uncharacterized protein</fullName>
    </submittedName>
</protein>
<gene>
    <name evidence="1" type="ORF">Cva_01435</name>
</gene>